<feature type="transmembrane region" description="Helical" evidence="11">
    <location>
        <begin position="127"/>
        <end position="154"/>
    </location>
</feature>
<dbReference type="RefSeq" id="XP_012936269.1">
    <property type="nucleotide sequence ID" value="XM_013080815.2"/>
</dbReference>
<name>A0ABM0ZX15_APLCA</name>
<keyword evidence="3 9" id="KW-0812">Transmembrane</keyword>
<feature type="compositionally biased region" description="Polar residues" evidence="10">
    <location>
        <begin position="98"/>
        <end position="109"/>
    </location>
</feature>
<keyword evidence="6 11" id="KW-0472">Membrane</keyword>
<feature type="transmembrane region" description="Helical" evidence="11">
    <location>
        <begin position="161"/>
        <end position="182"/>
    </location>
</feature>
<feature type="transmembrane region" description="Helical" evidence="11">
    <location>
        <begin position="527"/>
        <end position="546"/>
    </location>
</feature>
<evidence type="ECO:0000256" key="2">
    <source>
        <dbReference type="ARBA" id="ARBA00022475"/>
    </source>
</evidence>
<feature type="region of interest" description="Disordered" evidence="10">
    <location>
        <begin position="79"/>
        <end position="109"/>
    </location>
</feature>
<accession>A0ABM0ZX15</accession>
<dbReference type="PROSITE" id="PS50262">
    <property type="entry name" value="G_PROTEIN_RECEP_F1_2"/>
    <property type="match status" value="1"/>
</dbReference>
<evidence type="ECO:0000256" key="1">
    <source>
        <dbReference type="ARBA" id="ARBA00004651"/>
    </source>
</evidence>
<dbReference type="Gene3D" id="1.20.1070.10">
    <property type="entry name" value="Rhodopsin 7-helix transmembrane proteins"/>
    <property type="match status" value="2"/>
</dbReference>
<dbReference type="PANTHER" id="PTHR24248:SF200">
    <property type="entry name" value="5-HYDROXYTRYPTAMINE RECEPTOR 1B-LIKE ISOFORM X1"/>
    <property type="match status" value="1"/>
</dbReference>
<comment type="subcellular location">
    <subcellularLocation>
        <location evidence="1">Cell membrane</location>
        <topology evidence="1">Multi-pass membrane protein</topology>
    </subcellularLocation>
</comment>
<gene>
    <name evidence="14" type="primary">LOC100533276</name>
</gene>
<dbReference type="InterPro" id="IPR000276">
    <property type="entry name" value="GPCR_Rhodpsn"/>
</dbReference>
<evidence type="ECO:0000256" key="3">
    <source>
        <dbReference type="ARBA" id="ARBA00022692"/>
    </source>
</evidence>
<keyword evidence="4 11" id="KW-1133">Transmembrane helix</keyword>
<keyword evidence="8 9" id="KW-0807">Transducer</keyword>
<keyword evidence="5 9" id="KW-0297">G-protein coupled receptor</keyword>
<evidence type="ECO:0000259" key="12">
    <source>
        <dbReference type="PROSITE" id="PS50262"/>
    </source>
</evidence>
<evidence type="ECO:0000256" key="8">
    <source>
        <dbReference type="ARBA" id="ARBA00023224"/>
    </source>
</evidence>
<evidence type="ECO:0000313" key="14">
    <source>
        <dbReference type="RefSeq" id="XP_012936269.1"/>
    </source>
</evidence>
<feature type="compositionally biased region" description="Basic residues" evidence="10">
    <location>
        <begin position="80"/>
        <end position="90"/>
    </location>
</feature>
<comment type="similarity">
    <text evidence="9">Belongs to the G-protein coupled receptor 1 family.</text>
</comment>
<evidence type="ECO:0000256" key="6">
    <source>
        <dbReference type="ARBA" id="ARBA00023136"/>
    </source>
</evidence>
<proteinExistence type="inferred from homology"/>
<evidence type="ECO:0000313" key="13">
    <source>
        <dbReference type="Proteomes" id="UP000694888"/>
    </source>
</evidence>
<reference evidence="14" key="1">
    <citation type="submission" date="2025-08" db="UniProtKB">
        <authorList>
            <consortium name="RefSeq"/>
        </authorList>
    </citation>
    <scope>IDENTIFICATION</scope>
</reference>
<feature type="region of interest" description="Disordered" evidence="10">
    <location>
        <begin position="354"/>
        <end position="387"/>
    </location>
</feature>
<feature type="transmembrane region" description="Helical" evidence="11">
    <location>
        <begin position="243"/>
        <end position="265"/>
    </location>
</feature>
<dbReference type="GeneID" id="100533276"/>
<evidence type="ECO:0000256" key="10">
    <source>
        <dbReference type="SAM" id="MobiDB-lite"/>
    </source>
</evidence>
<dbReference type="SUPFAM" id="SSF81321">
    <property type="entry name" value="Family A G protein-coupled receptor-like"/>
    <property type="match status" value="1"/>
</dbReference>
<dbReference type="PROSITE" id="PS00237">
    <property type="entry name" value="G_PROTEIN_RECEP_F1_1"/>
    <property type="match status" value="1"/>
</dbReference>
<keyword evidence="7 9" id="KW-0675">Receptor</keyword>
<dbReference type="SMART" id="SM01381">
    <property type="entry name" value="7TM_GPCR_Srsx"/>
    <property type="match status" value="1"/>
</dbReference>
<keyword evidence="13" id="KW-1185">Reference proteome</keyword>
<dbReference type="InterPro" id="IPR017452">
    <property type="entry name" value="GPCR_Rhodpsn_7TM"/>
</dbReference>
<dbReference type="PRINTS" id="PR00237">
    <property type="entry name" value="GPCRRHODOPSN"/>
</dbReference>
<feature type="transmembrane region" description="Helical" evidence="11">
    <location>
        <begin position="491"/>
        <end position="515"/>
    </location>
</feature>
<protein>
    <submittedName>
        <fullName evidence="14">G-protein-coupled 5-hydroxytryptamine receptor 2 isoform X1</fullName>
    </submittedName>
</protein>
<organism evidence="13 14">
    <name type="scientific">Aplysia californica</name>
    <name type="common">California sea hare</name>
    <dbReference type="NCBI Taxonomy" id="6500"/>
    <lineage>
        <taxon>Eukaryota</taxon>
        <taxon>Metazoa</taxon>
        <taxon>Spiralia</taxon>
        <taxon>Lophotrochozoa</taxon>
        <taxon>Mollusca</taxon>
        <taxon>Gastropoda</taxon>
        <taxon>Heterobranchia</taxon>
        <taxon>Euthyneura</taxon>
        <taxon>Tectipleura</taxon>
        <taxon>Aplysiida</taxon>
        <taxon>Aplysioidea</taxon>
        <taxon>Aplysiidae</taxon>
        <taxon>Aplysia</taxon>
    </lineage>
</organism>
<dbReference type="PANTHER" id="PTHR24248">
    <property type="entry name" value="ADRENERGIC RECEPTOR-RELATED G-PROTEIN COUPLED RECEPTOR"/>
    <property type="match status" value="1"/>
</dbReference>
<dbReference type="Proteomes" id="UP000694888">
    <property type="component" value="Unplaced"/>
</dbReference>
<feature type="transmembrane region" description="Helical" evidence="11">
    <location>
        <begin position="202"/>
        <end position="222"/>
    </location>
</feature>
<evidence type="ECO:0000256" key="7">
    <source>
        <dbReference type="ARBA" id="ARBA00023170"/>
    </source>
</evidence>
<evidence type="ECO:0000256" key="4">
    <source>
        <dbReference type="ARBA" id="ARBA00022989"/>
    </source>
</evidence>
<feature type="domain" description="G-protein coupled receptors family 1 profile" evidence="12">
    <location>
        <begin position="144"/>
        <end position="543"/>
    </location>
</feature>
<evidence type="ECO:0000256" key="9">
    <source>
        <dbReference type="RuleBase" id="RU000688"/>
    </source>
</evidence>
<sequence length="567" mass="63300">MADSGTLSSLTTDVPILNLVTALQDSLTAALNASTSSHGVITSSTTVDNVHSSFIGGSSTTLLPQLSNILRNRTEDLMRHPHRQHSHRHSGNSGSHVIHSSNASNSTSDVDVGPPEWHLTVYSQEHLIVTSIILGLFVLCCIIGNCFVIAAVILERSLHNVANYLILSLAVADLMVAVLVMPLSVVSEISQVWFLHQEVCDMWISVDVLCCTASILHLVAIAMDRYWAVTSIDYIRRRSARRILLMITVVWIVALFISIPPLFGWRDPNNDSDITGKCIISQDKGYTIFSTVGAFYLPMAVMMVIYTRIYQVARSRIRKDKFQQNKANMKTEETTLVASPKTEYSVVSDCNGCSPRNDHEKKKRRAPFKSYGCSPRPERKKNRNKKLTTAYAERSCTVVEPEPSSEQANGLSCSESADNALSASDSGNNIRLKQIIEPDAFTNGCNDEANIAMLERQCKNGKKISANDLTPYSRAREKLELKRERKAARTLAIITGAFLICWLPFFIIALIGPFVDERNIPIFARSFVLWLGYFNSLLNPIIYTIFSPEFRSAFQKILFGKYRRGHR</sequence>
<keyword evidence="2" id="KW-1003">Cell membrane</keyword>
<dbReference type="CDD" id="cd15331">
    <property type="entry name" value="7tmA_5-HT1A_invertebrates"/>
    <property type="match status" value="1"/>
</dbReference>
<dbReference type="Pfam" id="PF00001">
    <property type="entry name" value="7tm_1"/>
    <property type="match status" value="1"/>
</dbReference>
<feature type="transmembrane region" description="Helical" evidence="11">
    <location>
        <begin position="285"/>
        <end position="309"/>
    </location>
</feature>
<evidence type="ECO:0000256" key="5">
    <source>
        <dbReference type="ARBA" id="ARBA00023040"/>
    </source>
</evidence>
<evidence type="ECO:0000256" key="11">
    <source>
        <dbReference type="SAM" id="Phobius"/>
    </source>
</evidence>